<protein>
    <recommendedName>
        <fullName evidence="1">FDX-ACB domain-containing protein</fullName>
    </recommendedName>
</protein>
<sequence length="230" mass="26496">RYFDEIRLFEIGRVFRLEGKKIREKKMISGVLGAKMERVRKRVEKSLFSEGKGIIDLLLEKMGVADVWYDDFLAETNEMRMFQPAKRALVKTENKTLGWLGEINKTSLSVLGIGESVFAFELDFELLNELVEREVAYRAPSKYPAIVRDLSLLVQPQTKIDQVLDIIENIGGALIIDTELFDVYEKGGQKGLAFRIIYQSNERTLTDVEVNASQQKIIKAMEERGWEVRR</sequence>
<dbReference type="Gene3D" id="3.30.930.10">
    <property type="entry name" value="Bira Bifunctional Protein, Domain 2"/>
    <property type="match status" value="1"/>
</dbReference>
<proteinExistence type="predicted"/>
<evidence type="ECO:0000313" key="2">
    <source>
        <dbReference type="EMBL" id="PIS16758.1"/>
    </source>
</evidence>
<dbReference type="Pfam" id="PF17759">
    <property type="entry name" value="tRNA_synthFbeta"/>
    <property type="match status" value="1"/>
</dbReference>
<dbReference type="SUPFAM" id="SSF54991">
    <property type="entry name" value="Anticodon-binding domain of PheRS"/>
    <property type="match status" value="1"/>
</dbReference>
<dbReference type="EMBL" id="PEZF01000075">
    <property type="protein sequence ID" value="PIS16758.1"/>
    <property type="molecule type" value="Genomic_DNA"/>
</dbReference>
<dbReference type="InterPro" id="IPR041616">
    <property type="entry name" value="PheRS_beta_core"/>
</dbReference>
<comment type="caution">
    <text evidence="2">The sequence shown here is derived from an EMBL/GenBank/DDBJ whole genome shotgun (WGS) entry which is preliminary data.</text>
</comment>
<accession>A0A2H0WXT8</accession>
<dbReference type="InterPro" id="IPR045864">
    <property type="entry name" value="aa-tRNA-synth_II/BPL/LPL"/>
</dbReference>
<gene>
    <name evidence="2" type="ORF">COT61_02270</name>
</gene>
<dbReference type="Gene3D" id="3.30.70.380">
    <property type="entry name" value="Ferrodoxin-fold anticodon-binding domain"/>
    <property type="match status" value="1"/>
</dbReference>
<dbReference type="Pfam" id="PF03147">
    <property type="entry name" value="FDX-ACB"/>
    <property type="match status" value="1"/>
</dbReference>
<organism evidence="2 3">
    <name type="scientific">Candidatus Portnoybacteria bacterium CG09_land_8_20_14_0_10_44_13</name>
    <dbReference type="NCBI Taxonomy" id="1974811"/>
    <lineage>
        <taxon>Bacteria</taxon>
        <taxon>Candidatus Portnoyibacteriota</taxon>
    </lineage>
</organism>
<feature type="domain" description="FDX-ACB" evidence="1">
    <location>
        <begin position="141"/>
        <end position="229"/>
    </location>
</feature>
<dbReference type="Proteomes" id="UP000229080">
    <property type="component" value="Unassembled WGS sequence"/>
</dbReference>
<dbReference type="AlphaFoldDB" id="A0A2H0WXT8"/>
<feature type="non-terminal residue" evidence="2">
    <location>
        <position position="1"/>
    </location>
</feature>
<reference evidence="3" key="1">
    <citation type="submission" date="2017-09" db="EMBL/GenBank/DDBJ databases">
        <title>Depth-based differentiation of microbial function through sediment-hosted aquifers and enrichment of novel symbionts in the deep terrestrial subsurface.</title>
        <authorList>
            <person name="Probst A.J."/>
            <person name="Ladd B."/>
            <person name="Jarett J.K."/>
            <person name="Geller-Mcgrath D.E."/>
            <person name="Sieber C.M.K."/>
            <person name="Emerson J.B."/>
            <person name="Anantharaman K."/>
            <person name="Thomas B.C."/>
            <person name="Malmstrom R."/>
            <person name="Stieglmeier M."/>
            <person name="Klingl A."/>
            <person name="Woyke T."/>
            <person name="Ryan C.M."/>
            <person name="Banfield J.F."/>
        </authorList>
    </citation>
    <scope>NUCLEOTIDE SEQUENCE [LARGE SCALE GENOMIC DNA]</scope>
</reference>
<evidence type="ECO:0000313" key="3">
    <source>
        <dbReference type="Proteomes" id="UP000229080"/>
    </source>
</evidence>
<evidence type="ECO:0000259" key="1">
    <source>
        <dbReference type="PROSITE" id="PS51447"/>
    </source>
</evidence>
<dbReference type="SUPFAM" id="SSF55681">
    <property type="entry name" value="Class II aaRS and biotin synthetases"/>
    <property type="match status" value="1"/>
</dbReference>
<dbReference type="SMART" id="SM00896">
    <property type="entry name" value="FDX-ACB"/>
    <property type="match status" value="1"/>
</dbReference>
<name>A0A2H0WXT8_9BACT</name>
<dbReference type="InterPro" id="IPR036690">
    <property type="entry name" value="Fdx_antiC-bd_sf"/>
</dbReference>
<dbReference type="InterPro" id="IPR005121">
    <property type="entry name" value="Fdx_antiC-bd"/>
</dbReference>
<dbReference type="PROSITE" id="PS51447">
    <property type="entry name" value="FDX_ACB"/>
    <property type="match status" value="1"/>
</dbReference>